<name>A0A6P8YMT5_THRPL</name>
<dbReference type="Proteomes" id="UP000515158">
    <property type="component" value="Unplaced"/>
</dbReference>
<organism evidence="3">
    <name type="scientific">Thrips palmi</name>
    <name type="common">Melon thrips</name>
    <dbReference type="NCBI Taxonomy" id="161013"/>
    <lineage>
        <taxon>Eukaryota</taxon>
        <taxon>Metazoa</taxon>
        <taxon>Ecdysozoa</taxon>
        <taxon>Arthropoda</taxon>
        <taxon>Hexapoda</taxon>
        <taxon>Insecta</taxon>
        <taxon>Pterygota</taxon>
        <taxon>Neoptera</taxon>
        <taxon>Paraneoptera</taxon>
        <taxon>Thysanoptera</taxon>
        <taxon>Terebrantia</taxon>
        <taxon>Thripoidea</taxon>
        <taxon>Thripidae</taxon>
        <taxon>Thrips</taxon>
    </lineage>
</organism>
<dbReference type="GeneID" id="117645301"/>
<sequence length="207" mass="22688">MWTLLSLVGLCALQSAFGAVLTVIPDLNLNGDKLKGPAMQMVVNTDNNVLKIQFTAPYVQSDSADNRVHLFLANADHRITEVEFTPSSSTLRLYWAPFNVLRTVSVDDDPATFTASTEVGADKATWTGTATVAQDLLPPRISRYNAANVHPAAAGSSVLQYDALYAITNYAISVPDLMVLSRYKELGPRFLFNNDGVEYSKQWQAKN</sequence>
<dbReference type="KEGG" id="tpal:117645301"/>
<keyword evidence="1" id="KW-0732">Signal</keyword>
<evidence type="ECO:0000256" key="1">
    <source>
        <dbReference type="SAM" id="SignalP"/>
    </source>
</evidence>
<reference evidence="3" key="1">
    <citation type="submission" date="2025-08" db="UniProtKB">
        <authorList>
            <consortium name="RefSeq"/>
        </authorList>
    </citation>
    <scope>IDENTIFICATION</scope>
    <source>
        <tissue evidence="3">Total insect</tissue>
    </source>
</reference>
<evidence type="ECO:0000313" key="3">
    <source>
        <dbReference type="RefSeq" id="XP_034241263.1"/>
    </source>
</evidence>
<accession>A0A6P8YMT5</accession>
<dbReference type="OrthoDB" id="10447883at2759"/>
<dbReference type="AlphaFoldDB" id="A0A6P8YMT5"/>
<dbReference type="RefSeq" id="XP_034241263.1">
    <property type="nucleotide sequence ID" value="XM_034385372.1"/>
</dbReference>
<feature type="signal peptide" evidence="1">
    <location>
        <begin position="1"/>
        <end position="18"/>
    </location>
</feature>
<proteinExistence type="predicted"/>
<feature type="chain" id="PRO_5028115350" evidence="1">
    <location>
        <begin position="19"/>
        <end position="207"/>
    </location>
</feature>
<evidence type="ECO:0000313" key="2">
    <source>
        <dbReference type="Proteomes" id="UP000515158"/>
    </source>
</evidence>
<gene>
    <name evidence="3" type="primary">LOC117645301</name>
</gene>
<dbReference type="InParanoid" id="A0A6P8YMT5"/>
<protein>
    <submittedName>
        <fullName evidence="3">Uncharacterized protein LOC117645301</fullName>
    </submittedName>
</protein>
<keyword evidence="2" id="KW-1185">Reference proteome</keyword>